<evidence type="ECO:0000313" key="1">
    <source>
        <dbReference type="EMBL" id="JAE01112.1"/>
    </source>
</evidence>
<proteinExistence type="predicted"/>
<organism evidence="1">
    <name type="scientific">Arundo donax</name>
    <name type="common">Giant reed</name>
    <name type="synonym">Donax arundinaceus</name>
    <dbReference type="NCBI Taxonomy" id="35708"/>
    <lineage>
        <taxon>Eukaryota</taxon>
        <taxon>Viridiplantae</taxon>
        <taxon>Streptophyta</taxon>
        <taxon>Embryophyta</taxon>
        <taxon>Tracheophyta</taxon>
        <taxon>Spermatophyta</taxon>
        <taxon>Magnoliopsida</taxon>
        <taxon>Liliopsida</taxon>
        <taxon>Poales</taxon>
        <taxon>Poaceae</taxon>
        <taxon>PACMAD clade</taxon>
        <taxon>Arundinoideae</taxon>
        <taxon>Arundineae</taxon>
        <taxon>Arundo</taxon>
    </lineage>
</organism>
<protein>
    <submittedName>
        <fullName evidence="1">Uncharacterized protein</fullName>
    </submittedName>
</protein>
<dbReference type="EMBL" id="GBRH01196784">
    <property type="protein sequence ID" value="JAE01112.1"/>
    <property type="molecule type" value="Transcribed_RNA"/>
</dbReference>
<sequence>MLSNAEPKYADNLWSALSGTKRTGLILYLTATDHMKAMLYSSF</sequence>
<name>A0A0A9EM20_ARUDO</name>
<reference evidence="1" key="2">
    <citation type="journal article" date="2015" name="Data Brief">
        <title>Shoot transcriptome of the giant reed, Arundo donax.</title>
        <authorList>
            <person name="Barrero R.A."/>
            <person name="Guerrero F.D."/>
            <person name="Moolhuijzen P."/>
            <person name="Goolsby J.A."/>
            <person name="Tidwell J."/>
            <person name="Bellgard S.E."/>
            <person name="Bellgard M.I."/>
        </authorList>
    </citation>
    <scope>NUCLEOTIDE SEQUENCE</scope>
    <source>
        <tissue evidence="1">Shoot tissue taken approximately 20 cm above the soil surface</tissue>
    </source>
</reference>
<dbReference type="AlphaFoldDB" id="A0A0A9EM20"/>
<accession>A0A0A9EM20</accession>
<reference evidence="1" key="1">
    <citation type="submission" date="2014-09" db="EMBL/GenBank/DDBJ databases">
        <authorList>
            <person name="Magalhaes I.L.F."/>
            <person name="Oliveira U."/>
            <person name="Santos F.R."/>
            <person name="Vidigal T.H.D.A."/>
            <person name="Brescovit A.D."/>
            <person name="Santos A.J."/>
        </authorList>
    </citation>
    <scope>NUCLEOTIDE SEQUENCE</scope>
    <source>
        <tissue evidence="1">Shoot tissue taken approximately 20 cm above the soil surface</tissue>
    </source>
</reference>